<proteinExistence type="predicted"/>
<feature type="compositionally biased region" description="Basic and acidic residues" evidence="1">
    <location>
        <begin position="123"/>
        <end position="133"/>
    </location>
</feature>
<accession>A0A8W7PP73</accession>
<evidence type="ECO:0000256" key="1">
    <source>
        <dbReference type="SAM" id="MobiDB-lite"/>
    </source>
</evidence>
<protein>
    <submittedName>
        <fullName evidence="2">Uncharacterized protein</fullName>
    </submittedName>
</protein>
<reference evidence="2" key="1">
    <citation type="submission" date="2022-08" db="UniProtKB">
        <authorList>
            <consortium name="EnsemblMetazoa"/>
        </authorList>
    </citation>
    <scope>IDENTIFICATION</scope>
</reference>
<dbReference type="Proteomes" id="UP000075882">
    <property type="component" value="Unassembled WGS sequence"/>
</dbReference>
<feature type="region of interest" description="Disordered" evidence="1">
    <location>
        <begin position="83"/>
        <end position="133"/>
    </location>
</feature>
<dbReference type="VEuPathDB" id="VectorBase:ACON2_040763"/>
<dbReference type="EnsemblMetazoa" id="ACOM035382-RA">
    <property type="protein sequence ID" value="ACOM035382-PA.1"/>
    <property type="gene ID" value="ACOM035382"/>
</dbReference>
<name>A0A8W7PP73_ANOCL</name>
<sequence length="133" mass="15147">LKRLAEVPFYCFSTTFDCAKHKGRKPDSIQKDLRHALYLCMFHSPAVLFMDGLDVLAHQPGDQNTPDAEYHNKVSDMIRKQIEEFTGQQSDRGHRVDQQLFQPEPPAALVPRLPSLPAARQAAEPDRRIGKRP</sequence>
<evidence type="ECO:0000313" key="2">
    <source>
        <dbReference type="EnsemblMetazoa" id="ACOM035382-PA.1"/>
    </source>
</evidence>
<organism evidence="2">
    <name type="scientific">Anopheles coluzzii</name>
    <name type="common">African malaria mosquito</name>
    <dbReference type="NCBI Taxonomy" id="1518534"/>
    <lineage>
        <taxon>Eukaryota</taxon>
        <taxon>Metazoa</taxon>
        <taxon>Ecdysozoa</taxon>
        <taxon>Arthropoda</taxon>
        <taxon>Hexapoda</taxon>
        <taxon>Insecta</taxon>
        <taxon>Pterygota</taxon>
        <taxon>Neoptera</taxon>
        <taxon>Endopterygota</taxon>
        <taxon>Diptera</taxon>
        <taxon>Nematocera</taxon>
        <taxon>Culicoidea</taxon>
        <taxon>Culicidae</taxon>
        <taxon>Anophelinae</taxon>
        <taxon>Anopheles</taxon>
    </lineage>
</organism>
<dbReference type="AlphaFoldDB" id="A0A8W7PP73"/>